<reference evidence="1" key="1">
    <citation type="submission" date="2020-03" db="EMBL/GenBank/DDBJ databases">
        <title>Spirochaetal bacteria isolated from arthropods constitute a novel genus Entomospira genus novum within the order Spirochaetales.</title>
        <authorList>
            <person name="Grana-Miraglia L."/>
            <person name="Sikutova S."/>
            <person name="Fingerle V."/>
            <person name="Sing A."/>
            <person name="Castillo-Ramirez S."/>
            <person name="Margos G."/>
            <person name="Rudolf I."/>
        </authorList>
    </citation>
    <scope>NUCLEOTIDE SEQUENCE</scope>
    <source>
        <strain evidence="1">BR149</strain>
    </source>
</reference>
<comment type="caution">
    <text evidence="1">The sequence shown here is derived from an EMBL/GenBank/DDBJ whole genome shotgun (WGS) entry which is preliminary data.</text>
</comment>
<dbReference type="EMBL" id="JAATLM010000001">
    <property type="protein sequence ID" value="NIZ69643.1"/>
    <property type="molecule type" value="Genomic_DNA"/>
</dbReference>
<dbReference type="Gene3D" id="3.40.190.10">
    <property type="entry name" value="Periplasmic binding protein-like II"/>
    <property type="match status" value="1"/>
</dbReference>
<name>A0A968GGH9_9SPIO</name>
<sequence>MRRILIIVLGVLSFLGCQKREAEDRRYTILVGSEMEGIPFSLPKDKSLQYYDWQVVVDGEGTLEERLERHEVDFYFVDFFTYYNMFEGESEFAKHQVILSSAIDAGLVVRKSLDVNSMATWRVGMTVGTLSDYALDYWLENGGFSRIQVRDQAQGANLMQSGELDAMVLSSYYAQPLLASGEFMWLYQTIEEPLPLNMLLSTDSRSHTELTHIIHDYRVSLSAYQQEPALLNKWQLSDRAREQMLHNDEITPFLSPALFESLRYWRVVNVPFSPSWRYDLLMWLPREEMEGV</sequence>
<dbReference type="AlphaFoldDB" id="A0A968GGH9"/>
<proteinExistence type="predicted"/>
<dbReference type="Proteomes" id="UP000778951">
    <property type="component" value="Unassembled WGS sequence"/>
</dbReference>
<dbReference type="PROSITE" id="PS51257">
    <property type="entry name" value="PROKAR_LIPOPROTEIN"/>
    <property type="match status" value="1"/>
</dbReference>
<protein>
    <submittedName>
        <fullName evidence="1">Uncharacterized protein</fullName>
    </submittedName>
</protein>
<evidence type="ECO:0000313" key="1">
    <source>
        <dbReference type="EMBL" id="NIZ69643.1"/>
    </source>
</evidence>
<keyword evidence="2" id="KW-1185">Reference proteome</keyword>
<accession>A0A968GGH9</accession>
<evidence type="ECO:0000313" key="2">
    <source>
        <dbReference type="Proteomes" id="UP000778951"/>
    </source>
</evidence>
<dbReference type="SUPFAM" id="SSF53850">
    <property type="entry name" value="Periplasmic binding protein-like II"/>
    <property type="match status" value="1"/>
</dbReference>
<gene>
    <name evidence="1" type="ORF">HCT48_05380</name>
</gene>
<dbReference type="RefSeq" id="WP_167695728.1">
    <property type="nucleotide sequence ID" value="NZ_CP118181.1"/>
</dbReference>
<organism evidence="1 2">
    <name type="scientific">Entomospira culicis</name>
    <dbReference type="NCBI Taxonomy" id="2719989"/>
    <lineage>
        <taxon>Bacteria</taxon>
        <taxon>Pseudomonadati</taxon>
        <taxon>Spirochaetota</taxon>
        <taxon>Spirochaetia</taxon>
        <taxon>Spirochaetales</taxon>
        <taxon>Spirochaetaceae</taxon>
        <taxon>Entomospira</taxon>
    </lineage>
</organism>